<feature type="transmembrane region" description="Helical" evidence="1">
    <location>
        <begin position="169"/>
        <end position="192"/>
    </location>
</feature>
<accession>B0C105</accession>
<dbReference type="Proteomes" id="UP000000268">
    <property type="component" value="Chromosome"/>
</dbReference>
<dbReference type="HOGENOM" id="CLU_113187_0_0_3"/>
<evidence type="ECO:0000313" key="2">
    <source>
        <dbReference type="EMBL" id="ABW27264.1"/>
    </source>
</evidence>
<dbReference type="AlphaFoldDB" id="B0C105"/>
<feature type="transmembrane region" description="Helical" evidence="1">
    <location>
        <begin position="128"/>
        <end position="146"/>
    </location>
</feature>
<keyword evidence="1" id="KW-0472">Membrane</keyword>
<dbReference type="eggNOG" id="COG2319">
    <property type="taxonomic scope" value="Bacteria"/>
</dbReference>
<dbReference type="KEGG" id="amr:AM1_2250"/>
<organism evidence="2 3">
    <name type="scientific">Acaryochloris marina (strain MBIC 11017)</name>
    <dbReference type="NCBI Taxonomy" id="329726"/>
    <lineage>
        <taxon>Bacteria</taxon>
        <taxon>Bacillati</taxon>
        <taxon>Cyanobacteriota</taxon>
        <taxon>Cyanophyceae</taxon>
        <taxon>Acaryochloridales</taxon>
        <taxon>Acaryochloridaceae</taxon>
        <taxon>Acaryochloris</taxon>
    </lineage>
</organism>
<reference evidence="2 3" key="1">
    <citation type="journal article" date="2008" name="Proc. Natl. Acad. Sci. U.S.A.">
        <title>Niche adaptation and genome expansion in the chlorophyll d-producing cyanobacterium Acaryochloris marina.</title>
        <authorList>
            <person name="Swingley W.D."/>
            <person name="Chen M."/>
            <person name="Cheung P.C."/>
            <person name="Conrad A.L."/>
            <person name="Dejesa L.C."/>
            <person name="Hao J."/>
            <person name="Honchak B.M."/>
            <person name="Karbach L.E."/>
            <person name="Kurdoglu A."/>
            <person name="Lahiri S."/>
            <person name="Mastrian S.D."/>
            <person name="Miyashita H."/>
            <person name="Page L."/>
            <person name="Ramakrishna P."/>
            <person name="Satoh S."/>
            <person name="Sattley W.M."/>
            <person name="Shimada Y."/>
            <person name="Taylor H.L."/>
            <person name="Tomo T."/>
            <person name="Tsuchiya T."/>
            <person name="Wang Z.T."/>
            <person name="Raymond J."/>
            <person name="Mimuro M."/>
            <person name="Blankenship R.E."/>
            <person name="Touchman J.W."/>
        </authorList>
    </citation>
    <scope>NUCLEOTIDE SEQUENCE [LARGE SCALE GENOMIC DNA]</scope>
    <source>
        <strain evidence="3">MBIC 11017</strain>
    </source>
</reference>
<gene>
    <name evidence="2" type="ordered locus">AM1_2250</name>
</gene>
<keyword evidence="1" id="KW-0812">Transmembrane</keyword>
<evidence type="ECO:0000256" key="1">
    <source>
        <dbReference type="SAM" id="Phobius"/>
    </source>
</evidence>
<name>B0C105_ACAM1</name>
<dbReference type="OrthoDB" id="439428at2"/>
<protein>
    <submittedName>
        <fullName evidence="2">Uncharacterized protein</fullName>
    </submittedName>
</protein>
<proteinExistence type="predicted"/>
<sequence>MVHLVPRDHFVIQTSAPLQTVMERLEAQIESPKTFRSTYDLNHAPYEGSVTQSGCKMSRIPMGRPNASEPYIKGRFETFAGGTVIHLTLTPHPSVLIFFGFWSVFWYGFHLLLLSSGDMDYGSAQDRLVLPLIILVIFWISFWVEVERTRNDLFRIILRRRLTPQQERYLMLNIIRGIILILGVAFSFSSIADYLSQSPASHQVPEIFRPR</sequence>
<keyword evidence="3" id="KW-1185">Reference proteome</keyword>
<feature type="transmembrane region" description="Helical" evidence="1">
    <location>
        <begin position="95"/>
        <end position="116"/>
    </location>
</feature>
<dbReference type="RefSeq" id="WP_012162740.1">
    <property type="nucleotide sequence ID" value="NC_009925.1"/>
</dbReference>
<dbReference type="EMBL" id="CP000828">
    <property type="protein sequence ID" value="ABW27264.1"/>
    <property type="molecule type" value="Genomic_DNA"/>
</dbReference>
<keyword evidence="1" id="KW-1133">Transmembrane helix</keyword>
<evidence type="ECO:0000313" key="3">
    <source>
        <dbReference type="Proteomes" id="UP000000268"/>
    </source>
</evidence>